<evidence type="ECO:0000259" key="1">
    <source>
        <dbReference type="Pfam" id="PF13529"/>
    </source>
</evidence>
<dbReference type="RefSeq" id="WP_173135115.1">
    <property type="nucleotide sequence ID" value="NZ_JABMKX010000008.1"/>
</dbReference>
<reference evidence="2 3" key="1">
    <citation type="submission" date="2020-05" db="EMBL/GenBank/DDBJ databases">
        <title>Paenibacillus glebae, sp. nov., Paenibacillus humi sp. nov., Paenibacillus pedi sp. nov., Paenibacillus terrestris sp. nov. and Paenibacillus terricola sp. nov., isolated from a forest top soil sample.</title>
        <authorList>
            <person name="Qi S."/>
            <person name="Carlier A."/>
            <person name="Cnockaert M."/>
            <person name="Vandamme P."/>
        </authorList>
    </citation>
    <scope>NUCLEOTIDE SEQUENCE [LARGE SCALE GENOMIC DNA]</scope>
    <source>
        <strain evidence="2 3">LMG 29502</strain>
    </source>
</reference>
<feature type="domain" description="Peptidase C39-like" evidence="1">
    <location>
        <begin position="13"/>
        <end position="167"/>
    </location>
</feature>
<proteinExistence type="predicted"/>
<dbReference type="Proteomes" id="UP000711047">
    <property type="component" value="Unassembled WGS sequence"/>
</dbReference>
<evidence type="ECO:0000313" key="2">
    <source>
        <dbReference type="EMBL" id="NQX46790.1"/>
    </source>
</evidence>
<accession>A0ABX2DQU3</accession>
<sequence length="208" mass="23282">MSRKPSGPRLKAEAYTQWETGVAAPSSACGPATMAALLEYWHSHKGRVFVPGFRHFGSKAAHINYIYTHHGGTPWGMSVRSLVRGLRAYIRQAAPPGEDRNRRVKVSVFNDIGRYRAEIDAARPVALKFDKWFSFRWRGSYVYDYHWVLGIGYEDQADGSCTLVVHDNGVRHPGGAYTPGRERQISYTANTSILTMVSLDLPGIQEVP</sequence>
<evidence type="ECO:0000313" key="3">
    <source>
        <dbReference type="Proteomes" id="UP000711047"/>
    </source>
</evidence>
<dbReference type="Pfam" id="PF13529">
    <property type="entry name" value="Peptidase_C39_2"/>
    <property type="match status" value="1"/>
</dbReference>
<name>A0ABX2DQU3_9BACL</name>
<dbReference type="EMBL" id="JABMKX010000008">
    <property type="protein sequence ID" value="NQX46790.1"/>
    <property type="molecule type" value="Genomic_DNA"/>
</dbReference>
<organism evidence="2 3">
    <name type="scientific">Paenibacillus tritici</name>
    <dbReference type="NCBI Taxonomy" id="1873425"/>
    <lineage>
        <taxon>Bacteria</taxon>
        <taxon>Bacillati</taxon>
        <taxon>Bacillota</taxon>
        <taxon>Bacilli</taxon>
        <taxon>Bacillales</taxon>
        <taxon>Paenibacillaceae</taxon>
        <taxon>Paenibacillus</taxon>
    </lineage>
</organism>
<comment type="caution">
    <text evidence="2">The sequence shown here is derived from an EMBL/GenBank/DDBJ whole genome shotgun (WGS) entry which is preliminary data.</text>
</comment>
<dbReference type="InterPro" id="IPR039564">
    <property type="entry name" value="Peptidase_C39-like"/>
</dbReference>
<keyword evidence="3" id="KW-1185">Reference proteome</keyword>
<gene>
    <name evidence="2" type="ORF">HQN87_15740</name>
</gene>
<protein>
    <submittedName>
        <fullName evidence="2">C39 family peptidase</fullName>
    </submittedName>
</protein>